<dbReference type="CDD" id="cd17039">
    <property type="entry name" value="Ubl_ubiquitin_like"/>
    <property type="match status" value="1"/>
</dbReference>
<evidence type="ECO:0000313" key="5">
    <source>
        <dbReference type="EnsemblPlants" id="AES68452"/>
    </source>
</evidence>
<dbReference type="Gene3D" id="3.10.20.90">
    <property type="entry name" value="Phosphatidylinositol 3-kinase Catalytic Subunit, Chain A, domain 1"/>
    <property type="match status" value="1"/>
</dbReference>
<evidence type="ECO:0000259" key="2">
    <source>
        <dbReference type="PROSITE" id="PS50053"/>
    </source>
</evidence>
<reference evidence="3 6" key="2">
    <citation type="journal article" date="2014" name="BMC Genomics">
        <title>An improved genome release (version Mt4.0) for the model legume Medicago truncatula.</title>
        <authorList>
            <person name="Tang H."/>
            <person name="Krishnakumar V."/>
            <person name="Bidwell S."/>
            <person name="Rosen B."/>
            <person name="Chan A."/>
            <person name="Zhou S."/>
            <person name="Gentzbittel L."/>
            <person name="Childs K.L."/>
            <person name="Yandell M."/>
            <person name="Gundlach H."/>
            <person name="Mayer K.F."/>
            <person name="Schwartz D.C."/>
            <person name="Town C.D."/>
        </authorList>
    </citation>
    <scope>GENOME REANNOTATION</scope>
    <source>
        <strain evidence="5 6">cv. Jemalong A17</strain>
    </source>
</reference>
<organism evidence="3 6">
    <name type="scientific">Medicago truncatula</name>
    <name type="common">Barrel medic</name>
    <name type="synonym">Medicago tribuloides</name>
    <dbReference type="NCBI Taxonomy" id="3880"/>
    <lineage>
        <taxon>Eukaryota</taxon>
        <taxon>Viridiplantae</taxon>
        <taxon>Streptophyta</taxon>
        <taxon>Embryophyta</taxon>
        <taxon>Tracheophyta</taxon>
        <taxon>Spermatophyta</taxon>
        <taxon>Magnoliopsida</taxon>
        <taxon>eudicotyledons</taxon>
        <taxon>Gunneridae</taxon>
        <taxon>Pentapetalae</taxon>
        <taxon>rosids</taxon>
        <taxon>fabids</taxon>
        <taxon>Fabales</taxon>
        <taxon>Fabaceae</taxon>
        <taxon>Papilionoideae</taxon>
        <taxon>50 kb inversion clade</taxon>
        <taxon>NPAAA clade</taxon>
        <taxon>Hologalegina</taxon>
        <taxon>IRL clade</taxon>
        <taxon>Trifolieae</taxon>
        <taxon>Medicago</taxon>
    </lineage>
</organism>
<dbReference type="HOGENOM" id="CLU_1157898_0_0_1"/>
<feature type="compositionally biased region" description="Basic and acidic residues" evidence="1">
    <location>
        <begin position="91"/>
        <end position="114"/>
    </location>
</feature>
<dbReference type="GO" id="GO:0043161">
    <property type="term" value="P:proteasome-mediated ubiquitin-dependent protein catabolic process"/>
    <property type="evidence" value="ECO:0000318"/>
    <property type="project" value="GO_Central"/>
</dbReference>
<dbReference type="GO" id="GO:0005829">
    <property type="term" value="C:cytosol"/>
    <property type="evidence" value="ECO:0000318"/>
    <property type="project" value="GO_Central"/>
</dbReference>
<dbReference type="GO" id="GO:0031593">
    <property type="term" value="F:polyubiquitin modification-dependent protein binding"/>
    <property type="evidence" value="ECO:0000318"/>
    <property type="project" value="GO_Central"/>
</dbReference>
<dbReference type="GO" id="GO:0070628">
    <property type="term" value="F:proteasome binding"/>
    <property type="evidence" value="ECO:0000318"/>
    <property type="project" value="GO_Central"/>
</dbReference>
<name>G7IVN3_MEDTR</name>
<dbReference type="SMART" id="SM00213">
    <property type="entry name" value="UBQ"/>
    <property type="match status" value="1"/>
</dbReference>
<sequence>MVFIVPPSGEKFSLDVNPNATTVHQLKVAIQQFNGMPVSNQRLFFSGSLGQNDSDLISNLGIGPFSTLTLHTPFYGGAADDDTIGANSSTTKEELVKETEVESDSESDKEAEAEAKAKEEAYEYFFKYADLESKMESNSDDDRIFESRRKRLAAENEKQRTRVIIDRDLKKIFTELDHELDQEYKEGLEEDKKVMEELQKAEEAWKRTKAMEREKAKRKANKKGKKELDMKIKEAEAKEG</sequence>
<feature type="domain" description="Ubiquitin-like" evidence="2">
    <location>
        <begin position="22"/>
        <end position="77"/>
    </location>
</feature>
<dbReference type="PANTHER" id="PTHR10621">
    <property type="entry name" value="UV EXCISION REPAIR PROTEIN RAD23"/>
    <property type="match status" value="1"/>
</dbReference>
<feature type="region of interest" description="Disordered" evidence="1">
    <location>
        <begin position="80"/>
        <end position="114"/>
    </location>
</feature>
<dbReference type="STRING" id="3880.G7IVN3"/>
<dbReference type="InterPro" id="IPR000626">
    <property type="entry name" value="Ubiquitin-like_dom"/>
</dbReference>
<protein>
    <submittedName>
        <fullName evidence="3">Ubiquitin family protein</fullName>
    </submittedName>
</protein>
<feature type="compositionally biased region" description="Basic and acidic residues" evidence="1">
    <location>
        <begin position="226"/>
        <end position="240"/>
    </location>
</feature>
<accession>G7IVN3</accession>
<dbReference type="Proteomes" id="UP000002051">
    <property type="component" value="Chromosome 3"/>
</dbReference>
<dbReference type="Proteomes" id="UP000265566">
    <property type="component" value="Chromosome 3"/>
</dbReference>
<feature type="region of interest" description="Disordered" evidence="1">
    <location>
        <begin position="206"/>
        <end position="240"/>
    </location>
</feature>
<dbReference type="GO" id="GO:0043130">
    <property type="term" value="F:ubiquitin binding"/>
    <property type="evidence" value="ECO:0000318"/>
    <property type="project" value="GO_Central"/>
</dbReference>
<dbReference type="InterPro" id="IPR029071">
    <property type="entry name" value="Ubiquitin-like_domsf"/>
</dbReference>
<dbReference type="PROSITE" id="PS50053">
    <property type="entry name" value="UBIQUITIN_2"/>
    <property type="match status" value="1"/>
</dbReference>
<reference evidence="4" key="4">
    <citation type="journal article" date="2018" name="Nat. Plants">
        <title>Whole-genome landscape of Medicago truncatula symbiotic genes.</title>
        <authorList>
            <person name="Pecrix Y."/>
            <person name="Gamas P."/>
            <person name="Carrere S."/>
        </authorList>
    </citation>
    <scope>NUCLEOTIDE SEQUENCE</scope>
    <source>
        <tissue evidence="4">Leaves</tissue>
    </source>
</reference>
<dbReference type="PaxDb" id="3880-AES68452"/>
<dbReference type="EMBL" id="PSQE01000003">
    <property type="protein sequence ID" value="RHN65373.1"/>
    <property type="molecule type" value="Genomic_DNA"/>
</dbReference>
<dbReference type="Gramene" id="rna13203">
    <property type="protein sequence ID" value="RHN65373.1"/>
    <property type="gene ID" value="gene13203"/>
</dbReference>
<dbReference type="SUPFAM" id="SSF54236">
    <property type="entry name" value="Ubiquitin-like"/>
    <property type="match status" value="1"/>
</dbReference>
<dbReference type="EMBL" id="CM001219">
    <property type="protein sequence ID" value="AES68452.1"/>
    <property type="molecule type" value="Genomic_DNA"/>
</dbReference>
<dbReference type="AlphaFoldDB" id="G7IVN3"/>
<feature type="compositionally biased region" description="Basic and acidic residues" evidence="1">
    <location>
        <begin position="206"/>
        <end position="215"/>
    </location>
</feature>
<dbReference type="Pfam" id="PF00240">
    <property type="entry name" value="ubiquitin"/>
    <property type="match status" value="1"/>
</dbReference>
<evidence type="ECO:0000313" key="4">
    <source>
        <dbReference type="EMBL" id="RHN65373.1"/>
    </source>
</evidence>
<dbReference type="EnsemblPlants" id="AES68452">
    <property type="protein sequence ID" value="AES68452"/>
    <property type="gene ID" value="MTR_3g008410"/>
</dbReference>
<gene>
    <name evidence="5" type="primary">11411787</name>
    <name evidence="3" type="ordered locus">MTR_3g008410</name>
    <name evidence="4" type="ORF">MtrunA17_Chr3g0079191</name>
</gene>
<dbReference type="GO" id="GO:0005654">
    <property type="term" value="C:nucleoplasm"/>
    <property type="evidence" value="ECO:0000318"/>
    <property type="project" value="GO_Central"/>
</dbReference>
<keyword evidence="6" id="KW-1185">Reference proteome</keyword>
<evidence type="ECO:0000313" key="6">
    <source>
        <dbReference type="Proteomes" id="UP000002051"/>
    </source>
</evidence>
<proteinExistence type="predicted"/>
<evidence type="ECO:0000313" key="3">
    <source>
        <dbReference type="EMBL" id="AES68452.1"/>
    </source>
</evidence>
<feature type="compositionally biased region" description="Basic residues" evidence="1">
    <location>
        <begin position="216"/>
        <end position="225"/>
    </location>
</feature>
<reference evidence="5" key="3">
    <citation type="submission" date="2015-04" db="UniProtKB">
        <authorList>
            <consortium name="EnsemblPlants"/>
        </authorList>
    </citation>
    <scope>IDENTIFICATION</scope>
    <source>
        <strain evidence="5">cv. Jemalong A17</strain>
    </source>
</reference>
<evidence type="ECO:0000256" key="1">
    <source>
        <dbReference type="SAM" id="MobiDB-lite"/>
    </source>
</evidence>
<dbReference type="KEGG" id="mtr:11411787"/>
<reference evidence="3 6" key="1">
    <citation type="journal article" date="2011" name="Nature">
        <title>The Medicago genome provides insight into the evolution of rhizobial symbioses.</title>
        <authorList>
            <person name="Young N.D."/>
            <person name="Debelle F."/>
            <person name="Oldroyd G.E."/>
            <person name="Geurts R."/>
            <person name="Cannon S.B."/>
            <person name="Udvardi M.K."/>
            <person name="Benedito V.A."/>
            <person name="Mayer K.F."/>
            <person name="Gouzy J."/>
            <person name="Schoof H."/>
            <person name="Van de Peer Y."/>
            <person name="Proost S."/>
            <person name="Cook D.R."/>
            <person name="Meyers B.C."/>
            <person name="Spannagl M."/>
            <person name="Cheung F."/>
            <person name="De Mita S."/>
            <person name="Krishnakumar V."/>
            <person name="Gundlach H."/>
            <person name="Zhou S."/>
            <person name="Mudge J."/>
            <person name="Bharti A.K."/>
            <person name="Murray J.D."/>
            <person name="Naoumkina M.A."/>
            <person name="Rosen B."/>
            <person name="Silverstein K.A."/>
            <person name="Tang H."/>
            <person name="Rombauts S."/>
            <person name="Zhao P.X."/>
            <person name="Zhou P."/>
            <person name="Barbe V."/>
            <person name="Bardou P."/>
            <person name="Bechner M."/>
            <person name="Bellec A."/>
            <person name="Berger A."/>
            <person name="Berges H."/>
            <person name="Bidwell S."/>
            <person name="Bisseling T."/>
            <person name="Choisne N."/>
            <person name="Couloux A."/>
            <person name="Denny R."/>
            <person name="Deshpande S."/>
            <person name="Dai X."/>
            <person name="Doyle J.J."/>
            <person name="Dudez A.M."/>
            <person name="Farmer A.D."/>
            <person name="Fouteau S."/>
            <person name="Franken C."/>
            <person name="Gibelin C."/>
            <person name="Gish J."/>
            <person name="Goldstein S."/>
            <person name="Gonzalez A.J."/>
            <person name="Green P.J."/>
            <person name="Hallab A."/>
            <person name="Hartog M."/>
            <person name="Hua A."/>
            <person name="Humphray S.J."/>
            <person name="Jeong D.H."/>
            <person name="Jing Y."/>
            <person name="Jocker A."/>
            <person name="Kenton S.M."/>
            <person name="Kim D.J."/>
            <person name="Klee K."/>
            <person name="Lai H."/>
            <person name="Lang C."/>
            <person name="Lin S."/>
            <person name="Macmil S.L."/>
            <person name="Magdelenat G."/>
            <person name="Matthews L."/>
            <person name="McCorrison J."/>
            <person name="Monaghan E.L."/>
            <person name="Mun J.H."/>
            <person name="Najar F.Z."/>
            <person name="Nicholson C."/>
            <person name="Noirot C."/>
            <person name="O'Bleness M."/>
            <person name="Paule C.R."/>
            <person name="Poulain J."/>
            <person name="Prion F."/>
            <person name="Qin B."/>
            <person name="Qu C."/>
            <person name="Retzel E.F."/>
            <person name="Riddle C."/>
            <person name="Sallet E."/>
            <person name="Samain S."/>
            <person name="Samson N."/>
            <person name="Sanders I."/>
            <person name="Saurat O."/>
            <person name="Scarpelli C."/>
            <person name="Schiex T."/>
            <person name="Segurens B."/>
            <person name="Severin A.J."/>
            <person name="Sherrier D.J."/>
            <person name="Shi R."/>
            <person name="Sims S."/>
            <person name="Singer S.R."/>
            <person name="Sinharoy S."/>
            <person name="Sterck L."/>
            <person name="Viollet A."/>
            <person name="Wang B.B."/>
            <person name="Wang K."/>
            <person name="Wang M."/>
            <person name="Wang X."/>
            <person name="Warfsmann J."/>
            <person name="Weissenbach J."/>
            <person name="White D.D."/>
            <person name="White J.D."/>
            <person name="Wiley G.B."/>
            <person name="Wincker P."/>
            <person name="Xing Y."/>
            <person name="Yang L."/>
            <person name="Yao Z."/>
            <person name="Ying F."/>
            <person name="Zhai J."/>
            <person name="Zhou L."/>
            <person name="Zuber A."/>
            <person name="Denarie J."/>
            <person name="Dixon R.A."/>
            <person name="May G.D."/>
            <person name="Schwartz D.C."/>
            <person name="Rogers J."/>
            <person name="Quetier F."/>
            <person name="Town C.D."/>
            <person name="Roe B.A."/>
        </authorList>
    </citation>
    <scope>NUCLEOTIDE SEQUENCE [LARGE SCALE GENOMIC DNA]</scope>
    <source>
        <strain evidence="3">A17</strain>
        <strain evidence="5 6">cv. Jemalong A17</strain>
    </source>
</reference>
<dbReference type="PANTHER" id="PTHR10621:SF61">
    <property type="entry name" value="UBIQUITIN FAMILY PROTEIN"/>
    <property type="match status" value="1"/>
</dbReference>